<feature type="region of interest" description="Disordered" evidence="1">
    <location>
        <begin position="1"/>
        <end position="24"/>
    </location>
</feature>
<proteinExistence type="predicted"/>
<feature type="compositionally biased region" description="Low complexity" evidence="1">
    <location>
        <begin position="44"/>
        <end position="57"/>
    </location>
</feature>
<comment type="caution">
    <text evidence="2">The sequence shown here is derived from an EMBL/GenBank/DDBJ whole genome shotgun (WGS) entry which is preliminary data.</text>
</comment>
<evidence type="ECO:0000313" key="2">
    <source>
        <dbReference type="EMBL" id="KRY84806.1"/>
    </source>
</evidence>
<dbReference type="OrthoDB" id="5920301at2759"/>
<organism evidence="2 3">
    <name type="scientific">Trichinella pseudospiralis</name>
    <name type="common">Parasitic roundworm</name>
    <dbReference type="NCBI Taxonomy" id="6337"/>
    <lineage>
        <taxon>Eukaryota</taxon>
        <taxon>Metazoa</taxon>
        <taxon>Ecdysozoa</taxon>
        <taxon>Nematoda</taxon>
        <taxon>Enoplea</taxon>
        <taxon>Dorylaimia</taxon>
        <taxon>Trichinellida</taxon>
        <taxon>Trichinellidae</taxon>
        <taxon>Trichinella</taxon>
    </lineage>
</organism>
<feature type="compositionally biased region" description="Basic and acidic residues" evidence="1">
    <location>
        <begin position="1"/>
        <end position="10"/>
    </location>
</feature>
<dbReference type="EMBL" id="JYDT01000106">
    <property type="protein sequence ID" value="KRY84806.1"/>
    <property type="molecule type" value="Genomic_DNA"/>
</dbReference>
<name>A0A0V1FFH0_TRIPS</name>
<feature type="region of interest" description="Disordered" evidence="1">
    <location>
        <begin position="37"/>
        <end position="75"/>
    </location>
</feature>
<reference evidence="2 3" key="1">
    <citation type="submission" date="2015-01" db="EMBL/GenBank/DDBJ databases">
        <title>Evolution of Trichinella species and genotypes.</title>
        <authorList>
            <person name="Korhonen P.K."/>
            <person name="Edoardo P."/>
            <person name="Giuseppe L.R."/>
            <person name="Gasser R.B."/>
        </authorList>
    </citation>
    <scope>NUCLEOTIDE SEQUENCE [LARGE SCALE GENOMIC DNA]</scope>
    <source>
        <strain evidence="2">ISS470</strain>
    </source>
</reference>
<evidence type="ECO:0000313" key="3">
    <source>
        <dbReference type="Proteomes" id="UP000054995"/>
    </source>
</evidence>
<protein>
    <submittedName>
        <fullName evidence="2">Uncharacterized protein</fullName>
    </submittedName>
</protein>
<dbReference type="AlphaFoldDB" id="A0A0V1FFH0"/>
<keyword evidence="3" id="KW-1185">Reference proteome</keyword>
<accession>A0A0V1FFH0</accession>
<dbReference type="Proteomes" id="UP000054995">
    <property type="component" value="Unassembled WGS sequence"/>
</dbReference>
<evidence type="ECO:0000256" key="1">
    <source>
        <dbReference type="SAM" id="MobiDB-lite"/>
    </source>
</evidence>
<gene>
    <name evidence="2" type="ORF">T4D_16572</name>
</gene>
<feature type="compositionally biased region" description="Polar residues" evidence="1">
    <location>
        <begin position="13"/>
        <end position="24"/>
    </location>
</feature>
<sequence>MPRHIIDLRRRTLSGSTASDISEQTAVEEEEMIIHLRARDAADADQAAKPASEPASESPRRSTRIHRPTARLCCD</sequence>